<dbReference type="InterPro" id="IPR043129">
    <property type="entry name" value="ATPase_NBD"/>
</dbReference>
<dbReference type="GO" id="GO:0005739">
    <property type="term" value="C:mitochondrion"/>
    <property type="evidence" value="ECO:0007669"/>
    <property type="project" value="TreeGrafter"/>
</dbReference>
<dbReference type="InterPro" id="IPR022673">
    <property type="entry name" value="Hexokinase_C"/>
</dbReference>
<dbReference type="GO" id="GO:0001678">
    <property type="term" value="P:intracellular glucose homeostasis"/>
    <property type="evidence" value="ECO:0007669"/>
    <property type="project" value="InterPro"/>
</dbReference>
<feature type="domain" description="Hexokinase N-terminal" evidence="13">
    <location>
        <begin position="27"/>
        <end position="222"/>
    </location>
</feature>
<dbReference type="GO" id="GO:0006096">
    <property type="term" value="P:glycolytic process"/>
    <property type="evidence" value="ECO:0007669"/>
    <property type="project" value="UniProtKB-KW"/>
</dbReference>
<proteinExistence type="inferred from homology"/>
<dbReference type="PROSITE" id="PS00378">
    <property type="entry name" value="HEXOKINASE_1"/>
    <property type="match status" value="1"/>
</dbReference>
<evidence type="ECO:0000256" key="12">
    <source>
        <dbReference type="RuleBase" id="RU362007"/>
    </source>
</evidence>
<dbReference type="GO" id="GO:0005524">
    <property type="term" value="F:ATP binding"/>
    <property type="evidence" value="ECO:0007669"/>
    <property type="project" value="UniProtKB-UniRule"/>
</dbReference>
<evidence type="ECO:0000256" key="11">
    <source>
        <dbReference type="ARBA" id="ARBA00048160"/>
    </source>
</evidence>
<dbReference type="Pfam" id="PF00349">
    <property type="entry name" value="Hexokinase_1"/>
    <property type="match status" value="1"/>
</dbReference>
<comment type="caution">
    <text evidence="15">The sequence shown here is derived from an EMBL/GenBank/DDBJ whole genome shotgun (WGS) entry which is preliminary data.</text>
</comment>
<keyword evidence="8 12" id="KW-0324">Glycolysis</keyword>
<dbReference type="Proteomes" id="UP000829685">
    <property type="component" value="Unassembled WGS sequence"/>
</dbReference>
<dbReference type="PROSITE" id="PS51748">
    <property type="entry name" value="HEXOKINASE_2"/>
    <property type="match status" value="1"/>
</dbReference>
<dbReference type="GO" id="GO:0005829">
    <property type="term" value="C:cytosol"/>
    <property type="evidence" value="ECO:0007669"/>
    <property type="project" value="TreeGrafter"/>
</dbReference>
<dbReference type="PANTHER" id="PTHR19443:SF16">
    <property type="entry name" value="HEXOKINASE TYPE 1-RELATED"/>
    <property type="match status" value="1"/>
</dbReference>
<keyword evidence="4 12" id="KW-0808">Transferase</keyword>
<dbReference type="FunFam" id="3.40.367.20:FF:000004">
    <property type="entry name" value="Phosphotransferase"/>
    <property type="match status" value="1"/>
</dbReference>
<dbReference type="FunFam" id="3.30.420.40:FF:000805">
    <property type="entry name" value="Hexokinase-2"/>
    <property type="match status" value="1"/>
</dbReference>
<keyword evidence="16" id="KW-1185">Reference proteome</keyword>
<keyword evidence="6 12" id="KW-0418">Kinase</keyword>
<evidence type="ECO:0000256" key="3">
    <source>
        <dbReference type="ARBA" id="ARBA00009225"/>
    </source>
</evidence>
<dbReference type="InterPro" id="IPR022672">
    <property type="entry name" value="Hexokinase_N"/>
</dbReference>
<dbReference type="GO" id="GO:0006006">
    <property type="term" value="P:glucose metabolic process"/>
    <property type="evidence" value="ECO:0007669"/>
    <property type="project" value="TreeGrafter"/>
</dbReference>
<evidence type="ECO:0000313" key="16">
    <source>
        <dbReference type="Proteomes" id="UP000829685"/>
    </source>
</evidence>
<evidence type="ECO:0000256" key="1">
    <source>
        <dbReference type="ARBA" id="ARBA00004888"/>
    </source>
</evidence>
<evidence type="ECO:0000256" key="2">
    <source>
        <dbReference type="ARBA" id="ARBA00005028"/>
    </source>
</evidence>
<dbReference type="EC" id="2.7.1.-" evidence="12"/>
<dbReference type="Pfam" id="PF03727">
    <property type="entry name" value="Hexokinase_2"/>
    <property type="match status" value="1"/>
</dbReference>
<feature type="domain" description="Hexokinase C-terminal" evidence="14">
    <location>
        <begin position="229"/>
        <end position="463"/>
    </location>
</feature>
<dbReference type="AlphaFoldDB" id="A0A9Q0AUZ3"/>
<evidence type="ECO:0000256" key="6">
    <source>
        <dbReference type="ARBA" id="ARBA00022777"/>
    </source>
</evidence>
<dbReference type="GO" id="GO:0008865">
    <property type="term" value="F:fructokinase activity"/>
    <property type="evidence" value="ECO:0007669"/>
    <property type="project" value="TreeGrafter"/>
</dbReference>
<dbReference type="Gene3D" id="1.10.287.1250">
    <property type="match status" value="1"/>
</dbReference>
<evidence type="ECO:0000256" key="9">
    <source>
        <dbReference type="ARBA" id="ARBA00044613"/>
    </source>
</evidence>
<comment type="catalytic activity">
    <reaction evidence="10">
        <text>D-fructose + ATP = D-fructose 6-phosphate + ADP + H(+)</text>
        <dbReference type="Rhea" id="RHEA:16125"/>
        <dbReference type="ChEBI" id="CHEBI:15378"/>
        <dbReference type="ChEBI" id="CHEBI:30616"/>
        <dbReference type="ChEBI" id="CHEBI:37721"/>
        <dbReference type="ChEBI" id="CHEBI:61527"/>
        <dbReference type="ChEBI" id="CHEBI:456216"/>
        <dbReference type="EC" id="2.7.1.1"/>
    </reaction>
    <physiologicalReaction direction="left-to-right" evidence="10">
        <dbReference type="Rhea" id="RHEA:16126"/>
    </physiologicalReaction>
</comment>
<evidence type="ECO:0000259" key="13">
    <source>
        <dbReference type="Pfam" id="PF00349"/>
    </source>
</evidence>
<dbReference type="PRINTS" id="PR00475">
    <property type="entry name" value="HEXOKINASE"/>
</dbReference>
<dbReference type="Gene3D" id="3.40.367.20">
    <property type="match status" value="1"/>
</dbReference>
<evidence type="ECO:0000256" key="5">
    <source>
        <dbReference type="ARBA" id="ARBA00022741"/>
    </source>
</evidence>
<evidence type="ECO:0000256" key="8">
    <source>
        <dbReference type="ARBA" id="ARBA00023152"/>
    </source>
</evidence>
<protein>
    <recommendedName>
        <fullName evidence="12">Phosphotransferase</fullName>
        <ecNumber evidence="12">2.7.1.-</ecNumber>
    </recommendedName>
</protein>
<dbReference type="EMBL" id="JAFIMR010000003">
    <property type="protein sequence ID" value="KAI1880203.1"/>
    <property type="molecule type" value="Genomic_DNA"/>
</dbReference>
<accession>A0A9Q0AUZ3</accession>
<organism evidence="15 16">
    <name type="scientific">Neoarthrinium moseri</name>
    <dbReference type="NCBI Taxonomy" id="1658444"/>
    <lineage>
        <taxon>Eukaryota</taxon>
        <taxon>Fungi</taxon>
        <taxon>Dikarya</taxon>
        <taxon>Ascomycota</taxon>
        <taxon>Pezizomycotina</taxon>
        <taxon>Sordariomycetes</taxon>
        <taxon>Xylariomycetidae</taxon>
        <taxon>Amphisphaeriales</taxon>
        <taxon>Apiosporaceae</taxon>
        <taxon>Neoarthrinium</taxon>
    </lineage>
</organism>
<dbReference type="PANTHER" id="PTHR19443">
    <property type="entry name" value="HEXOKINASE"/>
    <property type="match status" value="1"/>
</dbReference>
<evidence type="ECO:0000259" key="14">
    <source>
        <dbReference type="Pfam" id="PF03727"/>
    </source>
</evidence>
<evidence type="ECO:0000256" key="4">
    <source>
        <dbReference type="ARBA" id="ARBA00022679"/>
    </source>
</evidence>
<comment type="catalytic activity">
    <reaction evidence="11">
        <text>D-glucose + ATP = D-glucose 6-phosphate + ADP + H(+)</text>
        <dbReference type="Rhea" id="RHEA:17825"/>
        <dbReference type="ChEBI" id="CHEBI:4167"/>
        <dbReference type="ChEBI" id="CHEBI:15378"/>
        <dbReference type="ChEBI" id="CHEBI:30616"/>
        <dbReference type="ChEBI" id="CHEBI:61548"/>
        <dbReference type="ChEBI" id="CHEBI:456216"/>
        <dbReference type="EC" id="2.7.1.1"/>
    </reaction>
    <physiologicalReaction direction="left-to-right" evidence="11">
        <dbReference type="Rhea" id="RHEA:17826"/>
    </physiologicalReaction>
</comment>
<dbReference type="Gene3D" id="3.30.420.40">
    <property type="match status" value="1"/>
</dbReference>
<dbReference type="GO" id="GO:0019158">
    <property type="term" value="F:mannokinase activity"/>
    <property type="evidence" value="ECO:0007669"/>
    <property type="project" value="TreeGrafter"/>
</dbReference>
<comment type="pathway">
    <text evidence="1">Carbohydrate degradation; glycolysis; D-glyceraldehyde 3-phosphate and glycerone phosphate from D-glucose: step 1/4.</text>
</comment>
<name>A0A9Q0AUZ3_9PEZI</name>
<dbReference type="SUPFAM" id="SSF53067">
    <property type="entry name" value="Actin-like ATPase domain"/>
    <property type="match status" value="2"/>
</dbReference>
<dbReference type="GO" id="GO:0005536">
    <property type="term" value="F:D-glucose binding"/>
    <property type="evidence" value="ECO:0007669"/>
    <property type="project" value="InterPro"/>
</dbReference>
<dbReference type="InterPro" id="IPR001312">
    <property type="entry name" value="Hexokinase"/>
</dbReference>
<comment type="catalytic activity">
    <reaction evidence="9">
        <text>a D-hexose + ATP = a D-hexose 6-phosphate + ADP + H(+)</text>
        <dbReference type="Rhea" id="RHEA:22740"/>
        <dbReference type="ChEBI" id="CHEBI:4194"/>
        <dbReference type="ChEBI" id="CHEBI:15378"/>
        <dbReference type="ChEBI" id="CHEBI:30616"/>
        <dbReference type="ChEBI" id="CHEBI:229467"/>
        <dbReference type="ChEBI" id="CHEBI:456216"/>
        <dbReference type="EC" id="2.7.1.1"/>
    </reaction>
    <physiologicalReaction direction="left-to-right" evidence="9">
        <dbReference type="Rhea" id="RHEA:22741"/>
    </physiologicalReaction>
</comment>
<dbReference type="GO" id="GO:0004340">
    <property type="term" value="F:glucokinase activity"/>
    <property type="evidence" value="ECO:0007669"/>
    <property type="project" value="TreeGrafter"/>
</dbReference>
<reference evidence="15" key="1">
    <citation type="submission" date="2021-03" db="EMBL/GenBank/DDBJ databases">
        <title>Revisited historic fungal species revealed as producer of novel bioactive compounds through whole genome sequencing and comparative genomics.</title>
        <authorList>
            <person name="Vignolle G.A."/>
            <person name="Hochenegger N."/>
            <person name="Mach R.L."/>
            <person name="Mach-Aigner A.R."/>
            <person name="Javad Rahimi M."/>
            <person name="Salim K.A."/>
            <person name="Chan C.M."/>
            <person name="Lim L.B.L."/>
            <person name="Cai F."/>
            <person name="Druzhinina I.S."/>
            <person name="U'Ren J.M."/>
            <person name="Derntl C."/>
        </authorList>
    </citation>
    <scope>NUCLEOTIDE SEQUENCE</scope>
    <source>
        <strain evidence="15">TUCIM 5799</strain>
    </source>
</reference>
<sequence>MDAMFSSCGLQTLPTEFAWSPPCLRALTAIQRDFEIDDEKLKRIAARFEEELYEGLSKHGENLTMEATWVHGLPKGTETGSFLTVDLGGTNIRVCWITLRGRGCQPEIVQKLSHIPEVVKTGEAHQLWGFVADSIDHFVRERGLHCTASSPLALGFTFSYPVRQDSLTNGRLKTWTKGFDIKGVEGEDVVSQLDKALRAKDLHIDVVALINDTTGALIASSYMDAETVIGAIFGTGSNAAYMENVGSIPKLKTPLPPDTPMAINCEYGAFDNSHRVLPRTKFDQMIDRDSPRPGEQTFEKMSAGLYLGEIFRLIICDFHDHGLLFKTQNVSRLARPYTIDTAFLSALESDTLPNLVGKFESISGVEATLGEVQLLRRLAEVVTTRGARLSACGIAAICKKKGIREGHVAVDGSVANKHPTFKSRWAKALAAILDWQSDRERDPIRMVGAKDGSGIGAAVIAAMHLRY</sequence>
<dbReference type="InterPro" id="IPR019807">
    <property type="entry name" value="Hexokinase_BS"/>
</dbReference>
<keyword evidence="7 12" id="KW-0067">ATP-binding</keyword>
<evidence type="ECO:0000313" key="15">
    <source>
        <dbReference type="EMBL" id="KAI1880203.1"/>
    </source>
</evidence>
<gene>
    <name evidence="15" type="ORF">JX265_001824</name>
</gene>
<comment type="similarity">
    <text evidence="3 12">Belongs to the hexokinase family.</text>
</comment>
<comment type="pathway">
    <text evidence="2">Carbohydrate metabolism; hexose metabolism.</text>
</comment>
<dbReference type="GO" id="GO:0006013">
    <property type="term" value="P:mannose metabolic process"/>
    <property type="evidence" value="ECO:0007669"/>
    <property type="project" value="TreeGrafter"/>
</dbReference>
<evidence type="ECO:0000256" key="7">
    <source>
        <dbReference type="ARBA" id="ARBA00022840"/>
    </source>
</evidence>
<evidence type="ECO:0000256" key="10">
    <source>
        <dbReference type="ARBA" id="ARBA00047905"/>
    </source>
</evidence>
<keyword evidence="5 12" id="KW-0547">Nucleotide-binding</keyword>